<proteinExistence type="predicted"/>
<dbReference type="KEGG" id="msea:METESE_24350"/>
<keyword evidence="3" id="KW-1185">Reference proteome</keyword>
<accession>A0AA48H0N8</accession>
<name>A0AA48H0N8_9BACT</name>
<feature type="region of interest" description="Disordered" evidence="1">
    <location>
        <begin position="92"/>
        <end position="116"/>
    </location>
</feature>
<evidence type="ECO:0008006" key="4">
    <source>
        <dbReference type="Google" id="ProtNLM"/>
    </source>
</evidence>
<feature type="compositionally biased region" description="Basic and acidic residues" evidence="1">
    <location>
        <begin position="103"/>
        <end position="115"/>
    </location>
</feature>
<evidence type="ECO:0000313" key="2">
    <source>
        <dbReference type="EMBL" id="BDU77477.1"/>
    </source>
</evidence>
<dbReference type="Proteomes" id="UP001228113">
    <property type="component" value="Chromosome"/>
</dbReference>
<dbReference type="Gene3D" id="2.40.160.60">
    <property type="entry name" value="Outer membrane protein transport protein (OMPP1/FadL/TodX)"/>
    <property type="match status" value="1"/>
</dbReference>
<evidence type="ECO:0000256" key="1">
    <source>
        <dbReference type="SAM" id="MobiDB-lite"/>
    </source>
</evidence>
<gene>
    <name evidence="2" type="ORF">METESE_24350</name>
</gene>
<evidence type="ECO:0000313" key="3">
    <source>
        <dbReference type="Proteomes" id="UP001228113"/>
    </source>
</evidence>
<organism evidence="2 3">
    <name type="scientific">Mesoterricola sediminis</name>
    <dbReference type="NCBI Taxonomy" id="2927980"/>
    <lineage>
        <taxon>Bacteria</taxon>
        <taxon>Pseudomonadati</taxon>
        <taxon>Acidobacteriota</taxon>
        <taxon>Holophagae</taxon>
        <taxon>Holophagales</taxon>
        <taxon>Holophagaceae</taxon>
        <taxon>Mesoterricola</taxon>
    </lineage>
</organism>
<reference evidence="2" key="1">
    <citation type="journal article" date="2023" name="Int. J. Syst. Evol. Microbiol.">
        <title>Mesoterricola silvestris gen. nov., sp. nov., Mesoterricola sediminis sp. nov., Geothrix oryzae sp. nov., Geothrix edaphica sp. nov., Geothrix rubra sp. nov., and Geothrix limicola sp. nov., six novel members of Acidobacteriota isolated from soils.</title>
        <authorList>
            <person name="Itoh H."/>
            <person name="Sugisawa Y."/>
            <person name="Mise K."/>
            <person name="Xu Z."/>
            <person name="Kuniyasu M."/>
            <person name="Ushijima N."/>
            <person name="Kawano K."/>
            <person name="Kobayashi E."/>
            <person name="Shiratori Y."/>
            <person name="Masuda Y."/>
            <person name="Senoo K."/>
        </authorList>
    </citation>
    <scope>NUCLEOTIDE SEQUENCE</scope>
    <source>
        <strain evidence="2">W786</strain>
    </source>
</reference>
<dbReference type="SUPFAM" id="SSF56935">
    <property type="entry name" value="Porins"/>
    <property type="match status" value="1"/>
</dbReference>
<dbReference type="RefSeq" id="WP_316410300.1">
    <property type="nucleotide sequence ID" value="NZ_AP027081.1"/>
</dbReference>
<sequence length="469" mass="50837">MASRPRIRTLATLLLAGGGLGAQSVYSVIAEQSRTAFTIGGAGARAAGTGGAFIAVADDATAMSFNPAGLGQLLLPEVSLAGQSYRRSLRLTGFADPAGTDPTTREDASRGDSHTRPSFVSIAIPWKRHGLNTAVQFSYQRILDFDFGAERAYAAQPPGGGAPQTVTQAIFQAGGIDMYSAGLGLELSPRILAGASVNFWRGRWDFSSASEKAASGAAVFDSVLAQRNQFRGWNVNAGLIWRSQYVNLGLVYRSPFTATYTFENYLTQPDPATGLITTTHGARTPYELRWPETLGWGVGLHPLPTLLLTADWSRTPWSQATFANQGTDYDGRNYFDLAVDTRTPTVTTFHTGAEWVTFLGERTVLPLRVGWFREPQPMVDTRTGAQRVVLGWTVGFGVKRGPVTVDAAYRESRSTRFASRLNADAPLGGLTSYAYGFETLQERRLFLSLIVQLDGDQVRKAVAWLFQGP</sequence>
<dbReference type="EMBL" id="AP027081">
    <property type="protein sequence ID" value="BDU77477.1"/>
    <property type="molecule type" value="Genomic_DNA"/>
</dbReference>
<dbReference type="AlphaFoldDB" id="A0AA48H0N8"/>
<protein>
    <recommendedName>
        <fullName evidence="4">Long-chain fatty acid transport protein</fullName>
    </recommendedName>
</protein>